<dbReference type="EMBL" id="MK072521">
    <property type="protein sequence ID" value="AYV86954.1"/>
    <property type="molecule type" value="Genomic_DNA"/>
</dbReference>
<evidence type="ECO:0000313" key="1">
    <source>
        <dbReference type="EMBL" id="AYV86954.1"/>
    </source>
</evidence>
<reference evidence="1" key="1">
    <citation type="submission" date="2018-10" db="EMBL/GenBank/DDBJ databases">
        <title>Hidden diversity of soil giant viruses.</title>
        <authorList>
            <person name="Schulz F."/>
            <person name="Alteio L."/>
            <person name="Goudeau D."/>
            <person name="Ryan E.M."/>
            <person name="Malmstrom R.R."/>
            <person name="Blanchard J."/>
            <person name="Woyke T."/>
        </authorList>
    </citation>
    <scope>NUCLEOTIDE SEQUENCE</scope>
    <source>
        <strain evidence="1">SYV1</strain>
    </source>
</reference>
<organism evidence="1">
    <name type="scientific">Sylvanvirus sp</name>
    <dbReference type="NCBI Taxonomy" id="2487774"/>
    <lineage>
        <taxon>Viruses</taxon>
    </lineage>
</organism>
<proteinExistence type="predicted"/>
<protein>
    <submittedName>
        <fullName evidence="1">Uncharacterized protein</fullName>
    </submittedName>
</protein>
<accession>A0A3G5AJL8</accession>
<sequence>MRKYIVRTILKENVRERSDFSHEHEFPIWHSCNTLVM</sequence>
<name>A0A3G5AJL8_9VIRU</name>
<gene>
    <name evidence="1" type="ORF">Sylvanvirus15_16</name>
</gene>